<evidence type="ECO:0000313" key="1">
    <source>
        <dbReference type="EMBL" id="RYC29522.1"/>
    </source>
</evidence>
<dbReference type="Proteomes" id="UP000290759">
    <property type="component" value="Unassembled WGS sequence"/>
</dbReference>
<proteinExistence type="predicted"/>
<gene>
    <name evidence="1" type="ORF">D3273_23620</name>
</gene>
<protein>
    <recommendedName>
        <fullName evidence="3">Histidine phosphatase family protein</fullName>
    </recommendedName>
</protein>
<sequence>MAKADGITRRGLVGTAASVLGSASAARLFGPAPAAAQGVGPSKVMIIRHAEKPERDGEAPFGLDPDGRPDVHALLVRGWERAGALARFFAPRDGAGLPAGLARPTFLVAAAPTADHLSRRSPLTLSALAELTGLAPDTAFGPDGERDAAAALLRRDGVGLVAWEHKRIADLVSAVTGGTVTAPHWPSHRFDMVLVLDRDGAHWRLTQVPQLLLAGDSAEPLRLRKGS</sequence>
<keyword evidence="2" id="KW-1185">Reference proteome</keyword>
<reference evidence="1 2" key="2">
    <citation type="submission" date="2019-02" db="EMBL/GenBank/DDBJ databases">
        <title>'Lichenibacterium ramalinii' gen. nov. sp. nov., 'Lichenibacterium minor' gen. nov. sp. nov.</title>
        <authorList>
            <person name="Pankratov T."/>
        </authorList>
    </citation>
    <scope>NUCLEOTIDE SEQUENCE [LARGE SCALE GENOMIC DNA]</scope>
    <source>
        <strain evidence="1 2">RmlP026</strain>
    </source>
</reference>
<dbReference type="AlphaFoldDB" id="A0A4Q2TZS7"/>
<evidence type="ECO:0008006" key="3">
    <source>
        <dbReference type="Google" id="ProtNLM"/>
    </source>
</evidence>
<comment type="caution">
    <text evidence="1">The sequence shown here is derived from an EMBL/GenBank/DDBJ whole genome shotgun (WGS) entry which is preliminary data.</text>
</comment>
<reference evidence="1 2" key="1">
    <citation type="submission" date="2018-12" db="EMBL/GenBank/DDBJ databases">
        <authorList>
            <person name="Grouzdev D.S."/>
            <person name="Krutkina M.S."/>
        </authorList>
    </citation>
    <scope>NUCLEOTIDE SEQUENCE [LARGE SCALE GENOMIC DNA]</scope>
    <source>
        <strain evidence="1 2">RmlP026</strain>
    </source>
</reference>
<organism evidence="1 2">
    <name type="scientific">Lichenibacterium minor</name>
    <dbReference type="NCBI Taxonomy" id="2316528"/>
    <lineage>
        <taxon>Bacteria</taxon>
        <taxon>Pseudomonadati</taxon>
        <taxon>Pseudomonadota</taxon>
        <taxon>Alphaproteobacteria</taxon>
        <taxon>Hyphomicrobiales</taxon>
        <taxon>Lichenihabitantaceae</taxon>
        <taxon>Lichenibacterium</taxon>
    </lineage>
</organism>
<name>A0A4Q2TZS7_9HYPH</name>
<dbReference type="InterPro" id="IPR006311">
    <property type="entry name" value="TAT_signal"/>
</dbReference>
<dbReference type="OrthoDB" id="8448116at2"/>
<dbReference type="EMBL" id="QYBB01000049">
    <property type="protein sequence ID" value="RYC29522.1"/>
    <property type="molecule type" value="Genomic_DNA"/>
</dbReference>
<evidence type="ECO:0000313" key="2">
    <source>
        <dbReference type="Proteomes" id="UP000290759"/>
    </source>
</evidence>
<accession>A0A4Q2TZS7</accession>
<dbReference type="RefSeq" id="WP_129229369.1">
    <property type="nucleotide sequence ID" value="NZ_QYBB01000049.1"/>
</dbReference>
<dbReference type="PROSITE" id="PS51318">
    <property type="entry name" value="TAT"/>
    <property type="match status" value="1"/>
</dbReference>